<accession>A0A0E9RBJ3</accession>
<dbReference type="AlphaFoldDB" id="A0A0E9RBJ3"/>
<protein>
    <submittedName>
        <fullName evidence="1">Uncharacterized protein</fullName>
    </submittedName>
</protein>
<name>A0A0E9RBJ3_ANGAN</name>
<proteinExistence type="predicted"/>
<organism evidence="1">
    <name type="scientific">Anguilla anguilla</name>
    <name type="common">European freshwater eel</name>
    <name type="synonym">Muraena anguilla</name>
    <dbReference type="NCBI Taxonomy" id="7936"/>
    <lineage>
        <taxon>Eukaryota</taxon>
        <taxon>Metazoa</taxon>
        <taxon>Chordata</taxon>
        <taxon>Craniata</taxon>
        <taxon>Vertebrata</taxon>
        <taxon>Euteleostomi</taxon>
        <taxon>Actinopterygii</taxon>
        <taxon>Neopterygii</taxon>
        <taxon>Teleostei</taxon>
        <taxon>Anguilliformes</taxon>
        <taxon>Anguillidae</taxon>
        <taxon>Anguilla</taxon>
    </lineage>
</organism>
<reference evidence="1" key="2">
    <citation type="journal article" date="2015" name="Fish Shellfish Immunol.">
        <title>Early steps in the European eel (Anguilla anguilla)-Vibrio vulnificus interaction in the gills: Role of the RtxA13 toxin.</title>
        <authorList>
            <person name="Callol A."/>
            <person name="Pajuelo D."/>
            <person name="Ebbesson L."/>
            <person name="Teles M."/>
            <person name="MacKenzie S."/>
            <person name="Amaro C."/>
        </authorList>
    </citation>
    <scope>NUCLEOTIDE SEQUENCE</scope>
</reference>
<reference evidence="1" key="1">
    <citation type="submission" date="2014-11" db="EMBL/GenBank/DDBJ databases">
        <authorList>
            <person name="Amaro Gonzalez C."/>
        </authorList>
    </citation>
    <scope>NUCLEOTIDE SEQUENCE</scope>
</reference>
<evidence type="ECO:0000313" key="1">
    <source>
        <dbReference type="EMBL" id="JAH26459.1"/>
    </source>
</evidence>
<dbReference type="EMBL" id="GBXM01082118">
    <property type="protein sequence ID" value="JAH26459.1"/>
    <property type="molecule type" value="Transcribed_RNA"/>
</dbReference>
<sequence>MDALVGLKVPQSAEVFPTLGAGEGLLTSKVAWFALWYDLLPCLARPN</sequence>